<comment type="cofactor">
    <cofactor evidence="1">
        <name>Mg(2+)</name>
        <dbReference type="ChEBI" id="CHEBI:18420"/>
    </cofactor>
</comment>
<protein>
    <recommendedName>
        <fullName evidence="2">cyclic-guanylate-specific phosphodiesterase</fullName>
        <ecNumber evidence="2">3.1.4.52</ecNumber>
    </recommendedName>
</protein>
<evidence type="ECO:0000256" key="5">
    <source>
        <dbReference type="SAM" id="SignalP"/>
    </source>
</evidence>
<dbReference type="SUPFAM" id="SSF141868">
    <property type="entry name" value="EAL domain-like"/>
    <property type="match status" value="1"/>
</dbReference>
<dbReference type="InterPro" id="IPR001633">
    <property type="entry name" value="EAL_dom"/>
</dbReference>
<dbReference type="GO" id="GO:0071732">
    <property type="term" value="P:cellular response to nitric oxide"/>
    <property type="evidence" value="ECO:0007669"/>
    <property type="project" value="UniProtKB-ARBA"/>
</dbReference>
<name>A0A1B4VB64_9GAMM</name>
<keyword evidence="5" id="KW-0732">Signal</keyword>
<dbReference type="AlphaFoldDB" id="A0A1B4VB64"/>
<dbReference type="OrthoDB" id="8553030at2"/>
<feature type="domain" description="EAL" evidence="6">
    <location>
        <begin position="500"/>
        <end position="754"/>
    </location>
</feature>
<evidence type="ECO:0000259" key="7">
    <source>
        <dbReference type="PROSITE" id="PS50887"/>
    </source>
</evidence>
<dbReference type="Gene3D" id="3.30.70.270">
    <property type="match status" value="1"/>
</dbReference>
<dbReference type="SUPFAM" id="SSF53850">
    <property type="entry name" value="Periplasmic binding protein-like II"/>
    <property type="match status" value="1"/>
</dbReference>
<dbReference type="EC" id="3.1.4.52" evidence="2"/>
<accession>A0A1B4VB64</accession>
<dbReference type="SMART" id="SM00052">
    <property type="entry name" value="EAL"/>
    <property type="match status" value="1"/>
</dbReference>
<dbReference type="PANTHER" id="PTHR44757">
    <property type="entry name" value="DIGUANYLATE CYCLASE DGCP"/>
    <property type="match status" value="1"/>
</dbReference>
<evidence type="ECO:0000256" key="4">
    <source>
        <dbReference type="ARBA" id="ARBA00051114"/>
    </source>
</evidence>
<dbReference type="Gene3D" id="3.40.190.10">
    <property type="entry name" value="Periplasmic binding protein-like II"/>
    <property type="match status" value="2"/>
</dbReference>
<dbReference type="PROSITE" id="PS50887">
    <property type="entry name" value="GGDEF"/>
    <property type="match status" value="1"/>
</dbReference>
<feature type="domain" description="GGDEF" evidence="7">
    <location>
        <begin position="358"/>
        <end position="491"/>
    </location>
</feature>
<organism evidence="8 9">
    <name type="scientific">Sulfurifustis variabilis</name>
    <dbReference type="NCBI Taxonomy" id="1675686"/>
    <lineage>
        <taxon>Bacteria</taxon>
        <taxon>Pseudomonadati</taxon>
        <taxon>Pseudomonadota</taxon>
        <taxon>Gammaproteobacteria</taxon>
        <taxon>Acidiferrobacterales</taxon>
        <taxon>Acidiferrobacteraceae</taxon>
        <taxon>Sulfurifustis</taxon>
    </lineage>
</organism>
<dbReference type="InterPro" id="IPR035919">
    <property type="entry name" value="EAL_sf"/>
</dbReference>
<dbReference type="Proteomes" id="UP000218899">
    <property type="component" value="Chromosome"/>
</dbReference>
<dbReference type="CDD" id="cd01948">
    <property type="entry name" value="EAL"/>
    <property type="match status" value="1"/>
</dbReference>
<dbReference type="FunFam" id="3.30.70.270:FF:000001">
    <property type="entry name" value="Diguanylate cyclase domain protein"/>
    <property type="match status" value="1"/>
</dbReference>
<evidence type="ECO:0000256" key="1">
    <source>
        <dbReference type="ARBA" id="ARBA00001946"/>
    </source>
</evidence>
<dbReference type="SUPFAM" id="SSF55073">
    <property type="entry name" value="Nucleotide cyclase"/>
    <property type="match status" value="1"/>
</dbReference>
<evidence type="ECO:0000313" key="8">
    <source>
        <dbReference type="EMBL" id="BAU49304.1"/>
    </source>
</evidence>
<dbReference type="PANTHER" id="PTHR44757:SF2">
    <property type="entry name" value="BIOFILM ARCHITECTURE MAINTENANCE PROTEIN MBAA"/>
    <property type="match status" value="1"/>
</dbReference>
<proteinExistence type="predicted"/>
<evidence type="ECO:0000313" key="9">
    <source>
        <dbReference type="Proteomes" id="UP000218899"/>
    </source>
</evidence>
<dbReference type="CDD" id="cd01949">
    <property type="entry name" value="GGDEF"/>
    <property type="match status" value="1"/>
</dbReference>
<dbReference type="EMBL" id="AP014936">
    <property type="protein sequence ID" value="BAU49304.1"/>
    <property type="molecule type" value="Genomic_DNA"/>
</dbReference>
<sequence>MGRCTVRRRTALDFCGLLAAAVALFAAAFPGKGFADGAERAVRVGVWDNPPIVFRDAAGRHAGIAIDVLEQIARAEGWELVYEHAPWGELLERMERGEIDLLTGIGYSAERAGRFVFTGESLIGNWGVVYKGRGLPIASPLDLANRRVAFMRNAIHSDAFADLLRRFQVRFTALYTDSYEDALKAVATGAADAAVVNRVFGTMHAHRYAVDITGIVFNPVYVHYAGHAGTAGLVARIDGHLARLKAQPDSPYYASLERWLTEHEVRAPTWLPAAIAGGALALTLVGGGAWLLRMQVQRRTRELALRSNELEAAIEQRREAQERLKHFALYDALTGLPNRASFLERFPVFVAEPERQKSRAAVLFIDIDHLKTVNESLGHAAGDELIRAVAERLRACLRANDSIFRFGGDEFLVAANQIHSIGDAEAVASRLLRSLKQPVDIAGRPVYASASIGIAVYPDDETTVEGLLKCADAAMYHAKEHGRNRYQLYRSGLIDAVVERLDIDTRLRQALERAELTLHYQPIVALADGRVIGTEALIRWNDPEHGLMRPDVFIPHAERSGAIVPVGAWVLSEACRQAIAWHQDSPEPLSVSVNVSARQFQEPNFVGTVEQALVDSGLPPSRLQLEITEGLLLVVNINVADTLHALKRLGVRLSIDDFGTGYSSLAYLKQLPIDVLKIDRSFVAGIPERMDDAQIATTIITMAHGLGLRVVAEGIETERQVHFLREHGCDYGQGYFIARPLPEKEIARWFPKDHHWRAAQN</sequence>
<keyword evidence="3" id="KW-0973">c-di-GMP</keyword>
<dbReference type="InterPro" id="IPR001638">
    <property type="entry name" value="Solute-binding_3/MltF_N"/>
</dbReference>
<gene>
    <name evidence="8" type="ORF">SVA_2756</name>
</gene>
<dbReference type="Pfam" id="PF00990">
    <property type="entry name" value="GGDEF"/>
    <property type="match status" value="1"/>
</dbReference>
<keyword evidence="9" id="KW-1185">Reference proteome</keyword>
<dbReference type="SMART" id="SM00267">
    <property type="entry name" value="GGDEF"/>
    <property type="match status" value="1"/>
</dbReference>
<dbReference type="SMART" id="SM00062">
    <property type="entry name" value="PBPb"/>
    <property type="match status" value="1"/>
</dbReference>
<feature type="chain" id="PRO_5008571341" description="cyclic-guanylate-specific phosphodiesterase" evidence="5">
    <location>
        <begin position="36"/>
        <end position="761"/>
    </location>
</feature>
<feature type="signal peptide" evidence="5">
    <location>
        <begin position="1"/>
        <end position="35"/>
    </location>
</feature>
<dbReference type="InterPro" id="IPR000160">
    <property type="entry name" value="GGDEF_dom"/>
</dbReference>
<dbReference type="InterPro" id="IPR043128">
    <property type="entry name" value="Rev_trsase/Diguanyl_cyclase"/>
</dbReference>
<comment type="catalytic activity">
    <reaction evidence="4">
        <text>3',3'-c-di-GMP + H2O = 5'-phosphoguanylyl(3'-&gt;5')guanosine + H(+)</text>
        <dbReference type="Rhea" id="RHEA:24902"/>
        <dbReference type="ChEBI" id="CHEBI:15377"/>
        <dbReference type="ChEBI" id="CHEBI:15378"/>
        <dbReference type="ChEBI" id="CHEBI:58754"/>
        <dbReference type="ChEBI" id="CHEBI:58805"/>
        <dbReference type="EC" id="3.1.4.52"/>
    </reaction>
    <physiologicalReaction direction="left-to-right" evidence="4">
        <dbReference type="Rhea" id="RHEA:24903"/>
    </physiologicalReaction>
</comment>
<dbReference type="InterPro" id="IPR052155">
    <property type="entry name" value="Biofilm_reg_signaling"/>
</dbReference>
<evidence type="ECO:0000256" key="3">
    <source>
        <dbReference type="ARBA" id="ARBA00022636"/>
    </source>
</evidence>
<dbReference type="PROSITE" id="PS50883">
    <property type="entry name" value="EAL"/>
    <property type="match status" value="1"/>
</dbReference>
<dbReference type="KEGG" id="sva:SVA_2756"/>
<dbReference type="InterPro" id="IPR029787">
    <property type="entry name" value="Nucleotide_cyclase"/>
</dbReference>
<dbReference type="NCBIfam" id="TIGR00254">
    <property type="entry name" value="GGDEF"/>
    <property type="match status" value="1"/>
</dbReference>
<dbReference type="FunFam" id="3.20.20.450:FF:000001">
    <property type="entry name" value="Cyclic di-GMP phosphodiesterase yahA"/>
    <property type="match status" value="1"/>
</dbReference>
<dbReference type="Pfam" id="PF00497">
    <property type="entry name" value="SBP_bac_3"/>
    <property type="match status" value="1"/>
</dbReference>
<dbReference type="Gene3D" id="3.20.20.450">
    <property type="entry name" value="EAL domain"/>
    <property type="match status" value="1"/>
</dbReference>
<evidence type="ECO:0000256" key="2">
    <source>
        <dbReference type="ARBA" id="ARBA00012282"/>
    </source>
</evidence>
<evidence type="ECO:0000259" key="6">
    <source>
        <dbReference type="PROSITE" id="PS50883"/>
    </source>
</evidence>
<reference evidence="8 9" key="1">
    <citation type="submission" date="2015-08" db="EMBL/GenBank/DDBJ databases">
        <title>Complete genome sequence of Sulfurifustis variabilis.</title>
        <authorList>
            <person name="Miura A."/>
            <person name="Kojima H."/>
            <person name="Fukui M."/>
        </authorList>
    </citation>
    <scope>NUCLEOTIDE SEQUENCE [LARGE SCALE GENOMIC DNA]</scope>
    <source>
        <strain evidence="9">skN76</strain>
    </source>
</reference>
<dbReference type="Pfam" id="PF00563">
    <property type="entry name" value="EAL"/>
    <property type="match status" value="1"/>
</dbReference>
<dbReference type="GO" id="GO:0071111">
    <property type="term" value="F:cyclic-guanylate-specific phosphodiesterase activity"/>
    <property type="evidence" value="ECO:0007669"/>
    <property type="project" value="UniProtKB-EC"/>
</dbReference>